<keyword evidence="5" id="KW-1185">Reference proteome</keyword>
<comment type="caution">
    <text evidence="4">The sequence shown here is derived from an EMBL/GenBank/DDBJ whole genome shotgun (WGS) entry which is preliminary data.</text>
</comment>
<evidence type="ECO:0000256" key="1">
    <source>
        <dbReference type="SAM" id="MobiDB-lite"/>
    </source>
</evidence>
<name>A0A8K0FXS4_IGNLU</name>
<sequence>MVSKYSFLVLFLTILVRTIHCVPINNIQFNVNPESPVKNDEDSVETDSRDYDGFHKTESPIPVKNDVSMQEFEKHLNDFLEWYYENYIKPRSYMVYQHKRLNHIRNGEKKPENEGYSSAEEIVDPHDLMQADQPATMKNFPFDEENEKHQEFNEFNPLYVNLSTIVNNITRYPDGDNNLTSYDRYMRDRRDSQVVEDRDKETWLQLLRDNILRRTGRVNGTMPNTGEERDISSLNLTDFVKGIKIPNADEEFVTEKIRSYYPSCEIPKNTDQEVWNDENTMNLYFNVDHGTEENGVIIATATLRLYRLPQENVSAVAALDTSCENTSVAPDEKLLRISIYWYTKSLKKHRVKRRLSDSKVIGENAKWVELSVRPATKAWSKGGKNLGLAVLVEDQEGTVLKADKYFKGASCTQPQNLSQPSLSMQQDGQMNLNELMAMLEEIRQQPCITTYHCSQL</sequence>
<evidence type="ECO:0000313" key="5">
    <source>
        <dbReference type="Proteomes" id="UP000801492"/>
    </source>
</evidence>
<evidence type="ECO:0000259" key="3">
    <source>
        <dbReference type="Pfam" id="PF00688"/>
    </source>
</evidence>
<dbReference type="Proteomes" id="UP000801492">
    <property type="component" value="Unassembled WGS sequence"/>
</dbReference>
<feature type="domain" description="TGF-beta propeptide" evidence="3">
    <location>
        <begin position="271"/>
        <end position="398"/>
    </location>
</feature>
<feature type="signal peptide" evidence="2">
    <location>
        <begin position="1"/>
        <end position="21"/>
    </location>
</feature>
<protein>
    <recommendedName>
        <fullName evidence="3">TGF-beta propeptide domain-containing protein</fullName>
    </recommendedName>
</protein>
<reference evidence="4" key="1">
    <citation type="submission" date="2019-08" db="EMBL/GenBank/DDBJ databases">
        <title>The genome of the North American firefly Photinus pyralis.</title>
        <authorList>
            <consortium name="Photinus pyralis genome working group"/>
            <person name="Fallon T.R."/>
            <person name="Sander Lower S.E."/>
            <person name="Weng J.-K."/>
        </authorList>
    </citation>
    <scope>NUCLEOTIDE SEQUENCE</scope>
    <source>
        <strain evidence="4">TRF0915ILg1</strain>
        <tissue evidence="4">Whole body</tissue>
    </source>
</reference>
<gene>
    <name evidence="4" type="ORF">ILUMI_27447</name>
</gene>
<proteinExistence type="predicted"/>
<feature type="chain" id="PRO_5035425454" description="TGF-beta propeptide domain-containing protein" evidence="2">
    <location>
        <begin position="22"/>
        <end position="456"/>
    </location>
</feature>
<keyword evidence="2" id="KW-0732">Signal</keyword>
<accession>A0A8K0FXS4</accession>
<dbReference type="AlphaFoldDB" id="A0A8K0FXS4"/>
<dbReference type="Pfam" id="PF00688">
    <property type="entry name" value="TGFb_propeptide"/>
    <property type="match status" value="1"/>
</dbReference>
<dbReference type="EMBL" id="VTPC01091298">
    <property type="protein sequence ID" value="KAF2878731.1"/>
    <property type="molecule type" value="Genomic_DNA"/>
</dbReference>
<dbReference type="InterPro" id="IPR001111">
    <property type="entry name" value="TGF-b_propeptide"/>
</dbReference>
<feature type="region of interest" description="Disordered" evidence="1">
    <location>
        <begin position="32"/>
        <end position="57"/>
    </location>
</feature>
<organism evidence="4 5">
    <name type="scientific">Ignelater luminosus</name>
    <name type="common">Cucubano</name>
    <name type="synonym">Pyrophorus luminosus</name>
    <dbReference type="NCBI Taxonomy" id="2038154"/>
    <lineage>
        <taxon>Eukaryota</taxon>
        <taxon>Metazoa</taxon>
        <taxon>Ecdysozoa</taxon>
        <taxon>Arthropoda</taxon>
        <taxon>Hexapoda</taxon>
        <taxon>Insecta</taxon>
        <taxon>Pterygota</taxon>
        <taxon>Neoptera</taxon>
        <taxon>Endopterygota</taxon>
        <taxon>Coleoptera</taxon>
        <taxon>Polyphaga</taxon>
        <taxon>Elateriformia</taxon>
        <taxon>Elateroidea</taxon>
        <taxon>Elateridae</taxon>
        <taxon>Agrypninae</taxon>
        <taxon>Pyrophorini</taxon>
        <taxon>Ignelater</taxon>
    </lineage>
</organism>
<feature type="compositionally biased region" description="Basic and acidic residues" evidence="1">
    <location>
        <begin position="37"/>
        <end position="57"/>
    </location>
</feature>
<evidence type="ECO:0000256" key="2">
    <source>
        <dbReference type="SAM" id="SignalP"/>
    </source>
</evidence>
<dbReference type="OrthoDB" id="6287506at2759"/>
<evidence type="ECO:0000313" key="4">
    <source>
        <dbReference type="EMBL" id="KAF2878731.1"/>
    </source>
</evidence>